<feature type="compositionally biased region" description="Polar residues" evidence="1">
    <location>
        <begin position="1"/>
        <end position="10"/>
    </location>
</feature>
<name>A0A6N2KIY2_SALVM</name>
<dbReference type="AlphaFoldDB" id="A0A6N2KIY2"/>
<dbReference type="EMBL" id="CAADRP010000394">
    <property type="protein sequence ID" value="VFU27758.1"/>
    <property type="molecule type" value="Genomic_DNA"/>
</dbReference>
<evidence type="ECO:0000256" key="1">
    <source>
        <dbReference type="SAM" id="MobiDB-lite"/>
    </source>
</evidence>
<protein>
    <submittedName>
        <fullName evidence="2">Uncharacterized protein</fullName>
    </submittedName>
</protein>
<evidence type="ECO:0000313" key="2">
    <source>
        <dbReference type="EMBL" id="VFU27758.1"/>
    </source>
</evidence>
<feature type="region of interest" description="Disordered" evidence="1">
    <location>
        <begin position="1"/>
        <end position="42"/>
    </location>
</feature>
<feature type="region of interest" description="Disordered" evidence="1">
    <location>
        <begin position="98"/>
        <end position="127"/>
    </location>
</feature>
<feature type="region of interest" description="Disordered" evidence="1">
    <location>
        <begin position="498"/>
        <end position="530"/>
    </location>
</feature>
<proteinExistence type="predicted"/>
<accession>A0A6N2KIY2</accession>
<sequence>MSKQASILQYSRSDRSASRANRTPSTVDKNASSSHQPEPDQVHDYYAHRVASTFPHQEDHVRLNAHEAFGFQDLLATQGVPRDDTNMFREFNVHQGYAGGVGDEVDEDGSDEREFDESREGSNMRCSEDPDCLHSIHGSSCSRTSVSIKRKSFDTAIDPVSGKKELSLYGTSEFNNASCGREIGIILRTNFKGHGTLGIKLMPCKKYAFPEEDEAIVRKIWEDKARTSLNQQLARARNKAMSIIGTTNIIDCLDKGPVWIQNEDWNTMINDQEQAGGKELPWDEVFSALHQKSNETGTFVDNRSKIVVEKYRNEMVARYGPDQNNHPSFDGAAWCEASGGVSKGRVYGAPRMPKSKVDVSSSSHTYSVNSSYPSTTTTRRYEEQLQENREVINDMRNEMRNEMSSIKDCLKLLVGHMGLSMLTPMAPSMPSLWLRLCHHLWLRRCHHLLAPSMPSPCGSVDAITCGSVDAITCGSVDAITCRRCHHCGSVDATCAPSMPSTMAPGHRPRPQMPYNGPSSSHQQHRRSFPS</sequence>
<organism evidence="2">
    <name type="scientific">Salix viminalis</name>
    <name type="common">Common osier</name>
    <name type="synonym">Basket willow</name>
    <dbReference type="NCBI Taxonomy" id="40686"/>
    <lineage>
        <taxon>Eukaryota</taxon>
        <taxon>Viridiplantae</taxon>
        <taxon>Streptophyta</taxon>
        <taxon>Embryophyta</taxon>
        <taxon>Tracheophyta</taxon>
        <taxon>Spermatophyta</taxon>
        <taxon>Magnoliopsida</taxon>
        <taxon>eudicotyledons</taxon>
        <taxon>Gunneridae</taxon>
        <taxon>Pentapetalae</taxon>
        <taxon>rosids</taxon>
        <taxon>fabids</taxon>
        <taxon>Malpighiales</taxon>
        <taxon>Salicaceae</taxon>
        <taxon>Saliceae</taxon>
        <taxon>Salix</taxon>
    </lineage>
</organism>
<feature type="compositionally biased region" description="Low complexity" evidence="1">
    <location>
        <begin position="358"/>
        <end position="378"/>
    </location>
</feature>
<reference evidence="2" key="1">
    <citation type="submission" date="2019-03" db="EMBL/GenBank/DDBJ databases">
        <authorList>
            <person name="Mank J."/>
            <person name="Almeida P."/>
        </authorList>
    </citation>
    <scope>NUCLEOTIDE SEQUENCE</scope>
    <source>
        <strain evidence="2">78183</strain>
    </source>
</reference>
<feature type="compositionally biased region" description="Acidic residues" evidence="1">
    <location>
        <begin position="103"/>
        <end position="115"/>
    </location>
</feature>
<feature type="compositionally biased region" description="Polar residues" evidence="1">
    <location>
        <begin position="23"/>
        <end position="36"/>
    </location>
</feature>
<feature type="region of interest" description="Disordered" evidence="1">
    <location>
        <begin position="352"/>
        <end position="381"/>
    </location>
</feature>
<gene>
    <name evidence="2" type="ORF">SVIM_LOCUS86272</name>
</gene>
<feature type="compositionally biased region" description="Basic and acidic residues" evidence="1">
    <location>
        <begin position="116"/>
        <end position="127"/>
    </location>
</feature>